<organism evidence="6 7">
    <name type="scientific">Streptomyces tibetensis</name>
    <dbReference type="NCBI Taxonomy" id="2382123"/>
    <lineage>
        <taxon>Bacteria</taxon>
        <taxon>Bacillati</taxon>
        <taxon>Actinomycetota</taxon>
        <taxon>Actinomycetes</taxon>
        <taxon>Kitasatosporales</taxon>
        <taxon>Streptomycetaceae</taxon>
        <taxon>Streptomyces</taxon>
    </lineage>
</organism>
<keyword evidence="4" id="KW-0472">Membrane</keyword>
<evidence type="ECO:0000256" key="3">
    <source>
        <dbReference type="PROSITE-ProRule" id="PRU00289"/>
    </source>
</evidence>
<gene>
    <name evidence="6" type="ORF">ACFYQT_40520</name>
</gene>
<dbReference type="PANTHER" id="PTHR22683:SF41">
    <property type="entry name" value="DNA TRANSLOCASE FTSK"/>
    <property type="match status" value="1"/>
</dbReference>
<evidence type="ECO:0000256" key="2">
    <source>
        <dbReference type="ARBA" id="ARBA00022840"/>
    </source>
</evidence>
<dbReference type="InterPro" id="IPR027417">
    <property type="entry name" value="P-loop_NTPase"/>
</dbReference>
<evidence type="ECO:0000259" key="5">
    <source>
        <dbReference type="PROSITE" id="PS50901"/>
    </source>
</evidence>
<dbReference type="PROSITE" id="PS50901">
    <property type="entry name" value="FTSK"/>
    <property type="match status" value="1"/>
</dbReference>
<feature type="transmembrane region" description="Helical" evidence="4">
    <location>
        <begin position="39"/>
        <end position="60"/>
    </location>
</feature>
<keyword evidence="2 3" id="KW-0067">ATP-binding</keyword>
<dbReference type="SUPFAM" id="SSF52540">
    <property type="entry name" value="P-loop containing nucleoside triphosphate hydrolases"/>
    <property type="match status" value="1"/>
</dbReference>
<comment type="caution">
    <text evidence="6">The sequence shown here is derived from an EMBL/GenBank/DDBJ whole genome shotgun (WGS) entry which is preliminary data.</text>
</comment>
<name>A0ABW6N8W8_9ACTN</name>
<keyword evidence="7" id="KW-1185">Reference proteome</keyword>
<evidence type="ECO:0000313" key="7">
    <source>
        <dbReference type="Proteomes" id="UP001601422"/>
    </source>
</evidence>
<proteinExistence type="predicted"/>
<keyword evidence="1 3" id="KW-0547">Nucleotide-binding</keyword>
<feature type="transmembrane region" description="Helical" evidence="4">
    <location>
        <begin position="12"/>
        <end position="33"/>
    </location>
</feature>
<dbReference type="RefSeq" id="WP_389835683.1">
    <property type="nucleotide sequence ID" value="NZ_JBIAJP010000022.1"/>
</dbReference>
<sequence>MAKQKKQQEEELYAQAAGAIGTLAIAAGVLAAIKDKLGLSWPATLALTAGALVALGYGVWKARTALLRLWGGGKQPSTAVKQEASLAAADGLLEAVPEIPAYTELTEALRTAGAIDKAEVIRADEVTIAPVLTGQRYDFLLPKTRTVQDVQKRLDNVAGYFGVSRLHLALERSRDNERRVQLLKLDAPPFSAAFPAPARREIETFAGVPLGHDVTGQLAGVPTFDKASMLIAGMSQMGKTTLINGLITCLLLAYGEFDLYLLDGKICGLITFEKNCVRYEASDDPAVFENMVDELSARGKGRYQRKQEVKRNRQPDPKFKPVFFIVDEVANFFADDGTTKGKEKAQRIEEKARKLVAMALESGISTIFMTQRPDRDAIPVKVRSQFVYRLCLYVDSTGSAKVALGDSYFETVAPINPTQLNPDIKGQGVLFAGGTSTLIRGFNFSDEFMWEVVDETAARQHQVLEASPETPLKTAIRLMQERELEFIRSAELAPLLGIEESDEGKAGTKLAALLKGVPKSRNSAARGYRLDDLVAAAKSGL</sequence>
<dbReference type="EMBL" id="JBIAJP010000022">
    <property type="protein sequence ID" value="MFF0009680.1"/>
    <property type="molecule type" value="Genomic_DNA"/>
</dbReference>
<dbReference type="PANTHER" id="PTHR22683">
    <property type="entry name" value="SPORULATION PROTEIN RELATED"/>
    <property type="match status" value="1"/>
</dbReference>
<dbReference type="Proteomes" id="UP001601422">
    <property type="component" value="Unassembled WGS sequence"/>
</dbReference>
<protein>
    <recommendedName>
        <fullName evidence="5">FtsK domain-containing protein</fullName>
    </recommendedName>
</protein>
<evidence type="ECO:0000256" key="4">
    <source>
        <dbReference type="SAM" id="Phobius"/>
    </source>
</evidence>
<keyword evidence="4" id="KW-0812">Transmembrane</keyword>
<evidence type="ECO:0000256" key="1">
    <source>
        <dbReference type="ARBA" id="ARBA00022741"/>
    </source>
</evidence>
<evidence type="ECO:0000313" key="6">
    <source>
        <dbReference type="EMBL" id="MFF0009680.1"/>
    </source>
</evidence>
<keyword evidence="4" id="KW-1133">Transmembrane helix</keyword>
<reference evidence="6 7" key="1">
    <citation type="submission" date="2024-10" db="EMBL/GenBank/DDBJ databases">
        <title>The Natural Products Discovery Center: Release of the First 8490 Sequenced Strains for Exploring Actinobacteria Biosynthetic Diversity.</title>
        <authorList>
            <person name="Kalkreuter E."/>
            <person name="Kautsar S.A."/>
            <person name="Yang D."/>
            <person name="Bader C.D."/>
            <person name="Teijaro C.N."/>
            <person name="Fluegel L."/>
            <person name="Davis C.M."/>
            <person name="Simpson J.R."/>
            <person name="Lauterbach L."/>
            <person name="Steele A.D."/>
            <person name="Gui C."/>
            <person name="Meng S."/>
            <person name="Li G."/>
            <person name="Viehrig K."/>
            <person name="Ye F."/>
            <person name="Su P."/>
            <person name="Kiefer A.F."/>
            <person name="Nichols A."/>
            <person name="Cepeda A.J."/>
            <person name="Yan W."/>
            <person name="Fan B."/>
            <person name="Jiang Y."/>
            <person name="Adhikari A."/>
            <person name="Zheng C.-J."/>
            <person name="Schuster L."/>
            <person name="Cowan T.M."/>
            <person name="Smanski M.J."/>
            <person name="Chevrette M.G."/>
            <person name="De Carvalho L.P.S."/>
            <person name="Shen B."/>
        </authorList>
    </citation>
    <scope>NUCLEOTIDE SEQUENCE [LARGE SCALE GENOMIC DNA]</scope>
    <source>
        <strain evidence="6 7">NPDC005497</strain>
    </source>
</reference>
<dbReference type="InterPro" id="IPR002543">
    <property type="entry name" value="FtsK_dom"/>
</dbReference>
<feature type="domain" description="FtsK" evidence="5">
    <location>
        <begin position="211"/>
        <end position="401"/>
    </location>
</feature>
<feature type="binding site" evidence="3">
    <location>
        <begin position="233"/>
        <end position="240"/>
    </location>
    <ligand>
        <name>ATP</name>
        <dbReference type="ChEBI" id="CHEBI:30616"/>
    </ligand>
</feature>
<accession>A0ABW6N8W8</accession>
<dbReference type="InterPro" id="IPR050206">
    <property type="entry name" value="FtsK/SpoIIIE/SftA"/>
</dbReference>
<dbReference type="Gene3D" id="3.40.50.300">
    <property type="entry name" value="P-loop containing nucleotide triphosphate hydrolases"/>
    <property type="match status" value="1"/>
</dbReference>